<dbReference type="GO" id="GO:0020037">
    <property type="term" value="F:heme binding"/>
    <property type="evidence" value="ECO:0007669"/>
    <property type="project" value="InterPro"/>
</dbReference>
<dbReference type="Pfam" id="PF00034">
    <property type="entry name" value="Cytochrom_C"/>
    <property type="match status" value="1"/>
</dbReference>
<dbReference type="GO" id="GO:0046872">
    <property type="term" value="F:metal ion binding"/>
    <property type="evidence" value="ECO:0007669"/>
    <property type="project" value="UniProtKB-KW"/>
</dbReference>
<dbReference type="PROSITE" id="PS51007">
    <property type="entry name" value="CYTC"/>
    <property type="match status" value="1"/>
</dbReference>
<proteinExistence type="predicted"/>
<evidence type="ECO:0000313" key="12">
    <source>
        <dbReference type="Proteomes" id="UP000520770"/>
    </source>
</evidence>
<organism evidence="9 12">
    <name type="scientific">Aliirhizobium cellulosilyticum</name>
    <dbReference type="NCBI Taxonomy" id="393664"/>
    <lineage>
        <taxon>Bacteria</taxon>
        <taxon>Pseudomonadati</taxon>
        <taxon>Pseudomonadota</taxon>
        <taxon>Alphaproteobacteria</taxon>
        <taxon>Hyphomicrobiales</taxon>
        <taxon>Rhizobiaceae</taxon>
        <taxon>Aliirhizobium</taxon>
    </lineage>
</organism>
<evidence type="ECO:0000313" key="14">
    <source>
        <dbReference type="Proteomes" id="UP000576087"/>
    </source>
</evidence>
<comment type="caution">
    <text evidence="9">The sequence shown here is derived from an EMBL/GenBank/DDBJ whole genome shotgun (WGS) entry which is preliminary data.</text>
</comment>
<evidence type="ECO:0000256" key="5">
    <source>
        <dbReference type="ARBA" id="ARBA00023004"/>
    </source>
</evidence>
<evidence type="ECO:0000256" key="6">
    <source>
        <dbReference type="PROSITE-ProRule" id="PRU00433"/>
    </source>
</evidence>
<dbReference type="Gene3D" id="1.10.760.10">
    <property type="entry name" value="Cytochrome c-like domain"/>
    <property type="match status" value="1"/>
</dbReference>
<dbReference type="PANTHER" id="PTHR11961">
    <property type="entry name" value="CYTOCHROME C"/>
    <property type="match status" value="1"/>
</dbReference>
<dbReference type="InterPro" id="IPR002327">
    <property type="entry name" value="Cyt_c_1A/1B"/>
</dbReference>
<evidence type="ECO:0000256" key="7">
    <source>
        <dbReference type="SAM" id="SignalP"/>
    </source>
</evidence>
<keyword evidence="4" id="KW-0249">Electron transport</keyword>
<feature type="chain" id="PRO_5036405070" evidence="7">
    <location>
        <begin position="23"/>
        <end position="126"/>
    </location>
</feature>
<reference evidence="12 13" key="1">
    <citation type="submission" date="2020-08" db="EMBL/GenBank/DDBJ databases">
        <title>Genomic Encyclopedia of Type Strains, Phase IV (KMG-V): Genome sequencing to study the core and pangenomes of soil and plant-associated prokaryotes.</title>
        <authorList>
            <person name="Whitman W."/>
        </authorList>
    </citation>
    <scope>NUCLEOTIDE SEQUENCE [LARGE SCALE GENOMIC DNA]</scope>
    <source>
        <strain evidence="10 13">SEMIA 444</strain>
        <strain evidence="9 12">SEMIA 448</strain>
        <strain evidence="11 14">SEMIA 452</strain>
    </source>
</reference>
<evidence type="ECO:0000256" key="1">
    <source>
        <dbReference type="ARBA" id="ARBA00022448"/>
    </source>
</evidence>
<name>A0A7W6WS18_9HYPH</name>
<keyword evidence="1" id="KW-0813">Transport</keyword>
<evidence type="ECO:0000313" key="13">
    <source>
        <dbReference type="Proteomes" id="UP000524535"/>
    </source>
</evidence>
<accession>A0A7W6WS18</accession>
<evidence type="ECO:0000313" key="10">
    <source>
        <dbReference type="EMBL" id="MBB4413940.1"/>
    </source>
</evidence>
<dbReference type="EMBL" id="JACIHM010000007">
    <property type="protein sequence ID" value="MBB4448555.1"/>
    <property type="molecule type" value="Genomic_DNA"/>
</dbReference>
<dbReference type="SUPFAM" id="SSF46626">
    <property type="entry name" value="Cytochrome c"/>
    <property type="match status" value="1"/>
</dbReference>
<dbReference type="AlphaFoldDB" id="A0A7W6WS18"/>
<dbReference type="EMBL" id="JACIGY010000007">
    <property type="protein sequence ID" value="MBB4413940.1"/>
    <property type="molecule type" value="Genomic_DNA"/>
</dbReference>
<dbReference type="Proteomes" id="UP000576087">
    <property type="component" value="Unassembled WGS sequence"/>
</dbReference>
<dbReference type="RefSeq" id="WP_183827948.1">
    <property type="nucleotide sequence ID" value="NZ_JACIGW010000006.1"/>
</dbReference>
<feature type="domain" description="Cytochrome c" evidence="8">
    <location>
        <begin position="23"/>
        <end position="125"/>
    </location>
</feature>
<keyword evidence="13" id="KW-1185">Reference proteome</keyword>
<feature type="signal peptide" evidence="7">
    <location>
        <begin position="1"/>
        <end position="22"/>
    </location>
</feature>
<dbReference type="Proteomes" id="UP000520770">
    <property type="component" value="Unassembled WGS sequence"/>
</dbReference>
<dbReference type="InterPro" id="IPR009056">
    <property type="entry name" value="Cyt_c-like_dom"/>
</dbReference>
<dbReference type="EMBL" id="JACIGW010000006">
    <property type="protein sequence ID" value="MBB4350746.1"/>
    <property type="molecule type" value="Genomic_DNA"/>
</dbReference>
<evidence type="ECO:0000313" key="11">
    <source>
        <dbReference type="EMBL" id="MBB4448555.1"/>
    </source>
</evidence>
<evidence type="ECO:0000256" key="3">
    <source>
        <dbReference type="ARBA" id="ARBA00022723"/>
    </source>
</evidence>
<keyword evidence="5 6" id="KW-0408">Iron</keyword>
<evidence type="ECO:0000313" key="9">
    <source>
        <dbReference type="EMBL" id="MBB4350746.1"/>
    </source>
</evidence>
<keyword evidence="7" id="KW-0732">Signal</keyword>
<evidence type="ECO:0000259" key="8">
    <source>
        <dbReference type="PROSITE" id="PS51007"/>
    </source>
</evidence>
<evidence type="ECO:0000256" key="2">
    <source>
        <dbReference type="ARBA" id="ARBA00022617"/>
    </source>
</evidence>
<keyword evidence="3 6" id="KW-0479">Metal-binding</keyword>
<keyword evidence="2 6" id="KW-0349">Heme</keyword>
<dbReference type="PRINTS" id="PR00604">
    <property type="entry name" value="CYTCHRMECIAB"/>
</dbReference>
<gene>
    <name evidence="10" type="ORF">GGE31_004478</name>
    <name evidence="9" type="ORF">GGE33_004520</name>
    <name evidence="11" type="ORF">GGE35_004401</name>
</gene>
<evidence type="ECO:0000256" key="4">
    <source>
        <dbReference type="ARBA" id="ARBA00022982"/>
    </source>
</evidence>
<protein>
    <submittedName>
        <fullName evidence="9">Cytochrome c</fullName>
    </submittedName>
</protein>
<dbReference type="GO" id="GO:0009055">
    <property type="term" value="F:electron transfer activity"/>
    <property type="evidence" value="ECO:0007669"/>
    <property type="project" value="InterPro"/>
</dbReference>
<sequence length="126" mass="13219">MRAICYIGAIGLVLPMAGYAFGQDAAAGEKVFAKCKACHVSDTDQNKIGPSLKGLLGRTAGSHEGFKYSAAMSDAGKGGMVWDEATLTTYLHDPKGVVKGTKMAFVGLKADKDVADVIAYLKQFSP</sequence>
<dbReference type="Proteomes" id="UP000524535">
    <property type="component" value="Unassembled WGS sequence"/>
</dbReference>
<dbReference type="InterPro" id="IPR036909">
    <property type="entry name" value="Cyt_c-like_dom_sf"/>
</dbReference>